<sequence>MDANSPLDALENPGLLRTQALINGEWVGAAATFAVTDPATGRELAQVPNLGRTEVETAIAAAANALAAWRAKPARERAAVLVRWQQLLVKHADDLARLMTAEQGKPLAEARGEVVYGASFLDWFAEEAKRVYGETIPTTDPTKRYLVIKQAVGVCAAITPWNFPLAMITRKVAPALAAGCTVIIKPAEATPLTALAAAELAQRAGMPAGVLNVLTADAQQSIEIGKLLCASDVVRHLSFTGSTEVGRLLMAQCAPTIKKLSLELGGNAPFIVFDDADLDSAVEGAIASKYRNAGQTCVCVNRLYVQASVYDAFLEKFAARVAQLKTGNGFEAGVHVGPLIDEAALQKVETHVADAIALGAKVLAGGKRIEAAAGSFFEPTLLADATPQMLCSREETFGPVAPVFKFQTEADAIALANATEFGLASYFYSRDIGRIFRVSEALEYGMVGVNTGLISTAEVPFGGVKQSGLGREGARQGLEDYVEVKYICLGDLHR</sequence>
<dbReference type="SUPFAM" id="SSF53720">
    <property type="entry name" value="ALDH-like"/>
    <property type="match status" value="1"/>
</dbReference>
<evidence type="ECO:0000256" key="3">
    <source>
        <dbReference type="PROSITE-ProRule" id="PRU10007"/>
    </source>
</evidence>
<evidence type="ECO:0000256" key="1">
    <source>
        <dbReference type="ARBA" id="ARBA00009986"/>
    </source>
</evidence>
<name>A0ABW7FH69_9BURK</name>
<dbReference type="InterPro" id="IPR016163">
    <property type="entry name" value="Ald_DH_C"/>
</dbReference>
<evidence type="ECO:0000313" key="6">
    <source>
        <dbReference type="EMBL" id="MFG6440677.1"/>
    </source>
</evidence>
<dbReference type="EC" id="1.2.1.-" evidence="6"/>
<dbReference type="PROSITE" id="PS00070">
    <property type="entry name" value="ALDEHYDE_DEHYDR_CYS"/>
    <property type="match status" value="1"/>
</dbReference>
<dbReference type="EMBL" id="JBIGHW010000003">
    <property type="protein sequence ID" value="MFG6440677.1"/>
    <property type="molecule type" value="Genomic_DNA"/>
</dbReference>
<dbReference type="Gene3D" id="3.40.309.10">
    <property type="entry name" value="Aldehyde Dehydrogenase, Chain A, domain 2"/>
    <property type="match status" value="1"/>
</dbReference>
<comment type="similarity">
    <text evidence="1 4">Belongs to the aldehyde dehydrogenase family.</text>
</comment>
<dbReference type="RefSeq" id="WP_394396799.1">
    <property type="nucleotide sequence ID" value="NZ_JBIGHW010000003.1"/>
</dbReference>
<evidence type="ECO:0000259" key="5">
    <source>
        <dbReference type="Pfam" id="PF00171"/>
    </source>
</evidence>
<dbReference type="InterPro" id="IPR015590">
    <property type="entry name" value="Aldehyde_DH_dom"/>
</dbReference>
<dbReference type="InterPro" id="IPR016162">
    <property type="entry name" value="Ald_DH_N"/>
</dbReference>
<gene>
    <name evidence="6" type="ORF">ACG0Z3_08280</name>
</gene>
<dbReference type="PROSITE" id="PS00687">
    <property type="entry name" value="ALDEHYDE_DEHYDR_GLU"/>
    <property type="match status" value="1"/>
</dbReference>
<protein>
    <submittedName>
        <fullName evidence="6">NAD-dependent succinate-semialdehyde dehydrogenase</fullName>
        <ecNumber evidence="6">1.2.1.-</ecNumber>
    </submittedName>
</protein>
<dbReference type="NCBIfam" id="TIGR01780">
    <property type="entry name" value="SSADH"/>
    <property type="match status" value="1"/>
</dbReference>
<dbReference type="CDD" id="cd07103">
    <property type="entry name" value="ALDH_F5_SSADH_GabD"/>
    <property type="match status" value="1"/>
</dbReference>
<dbReference type="InterPro" id="IPR016161">
    <property type="entry name" value="Ald_DH/histidinol_DH"/>
</dbReference>
<dbReference type="GO" id="GO:0016491">
    <property type="term" value="F:oxidoreductase activity"/>
    <property type="evidence" value="ECO:0007669"/>
    <property type="project" value="UniProtKB-KW"/>
</dbReference>
<evidence type="ECO:0000313" key="7">
    <source>
        <dbReference type="Proteomes" id="UP001606301"/>
    </source>
</evidence>
<dbReference type="InterPro" id="IPR010102">
    <property type="entry name" value="Succ_semiAld_DH"/>
</dbReference>
<dbReference type="InterPro" id="IPR029510">
    <property type="entry name" value="Ald_DH_CS_GLU"/>
</dbReference>
<dbReference type="InterPro" id="IPR016160">
    <property type="entry name" value="Ald_DH_CS_CYS"/>
</dbReference>
<dbReference type="InterPro" id="IPR050740">
    <property type="entry name" value="Aldehyde_DH_Superfamily"/>
</dbReference>
<dbReference type="Proteomes" id="UP001606301">
    <property type="component" value="Unassembled WGS sequence"/>
</dbReference>
<dbReference type="PANTHER" id="PTHR43353">
    <property type="entry name" value="SUCCINATE-SEMIALDEHYDE DEHYDROGENASE, MITOCHONDRIAL"/>
    <property type="match status" value="1"/>
</dbReference>
<evidence type="ECO:0000256" key="2">
    <source>
        <dbReference type="ARBA" id="ARBA00023002"/>
    </source>
</evidence>
<keyword evidence="2 4" id="KW-0560">Oxidoreductase</keyword>
<keyword evidence="7" id="KW-1185">Reference proteome</keyword>
<feature type="active site" evidence="3">
    <location>
        <position position="263"/>
    </location>
</feature>
<dbReference type="PANTHER" id="PTHR43353:SF5">
    <property type="entry name" value="SUCCINATE-SEMIALDEHYDE DEHYDROGENASE, MITOCHONDRIAL"/>
    <property type="match status" value="1"/>
</dbReference>
<dbReference type="Pfam" id="PF00171">
    <property type="entry name" value="Aldedh"/>
    <property type="match status" value="1"/>
</dbReference>
<dbReference type="Gene3D" id="3.40.605.10">
    <property type="entry name" value="Aldehyde Dehydrogenase, Chain A, domain 1"/>
    <property type="match status" value="1"/>
</dbReference>
<proteinExistence type="inferred from homology"/>
<organism evidence="6 7">
    <name type="scientific">Pelomonas margarita</name>
    <dbReference type="NCBI Taxonomy" id="3299031"/>
    <lineage>
        <taxon>Bacteria</taxon>
        <taxon>Pseudomonadati</taxon>
        <taxon>Pseudomonadota</taxon>
        <taxon>Betaproteobacteria</taxon>
        <taxon>Burkholderiales</taxon>
        <taxon>Sphaerotilaceae</taxon>
        <taxon>Roseateles</taxon>
    </lineage>
</organism>
<evidence type="ECO:0000256" key="4">
    <source>
        <dbReference type="RuleBase" id="RU003345"/>
    </source>
</evidence>
<accession>A0ABW7FH69</accession>
<feature type="domain" description="Aldehyde dehydrogenase" evidence="5">
    <location>
        <begin position="26"/>
        <end position="487"/>
    </location>
</feature>
<comment type="caution">
    <text evidence="6">The sequence shown here is derived from an EMBL/GenBank/DDBJ whole genome shotgun (WGS) entry which is preliminary data.</text>
</comment>
<reference evidence="6 7" key="1">
    <citation type="submission" date="2024-08" db="EMBL/GenBank/DDBJ databases">
        <authorList>
            <person name="Lu H."/>
        </authorList>
    </citation>
    <scope>NUCLEOTIDE SEQUENCE [LARGE SCALE GENOMIC DNA]</scope>
    <source>
        <strain evidence="6 7">LKC17W</strain>
    </source>
</reference>